<dbReference type="InterPro" id="IPR025312">
    <property type="entry name" value="DUF4216"/>
</dbReference>
<protein>
    <recommendedName>
        <fullName evidence="8">Transposase-associated domain-containing protein</fullName>
    </recommendedName>
</protein>
<feature type="compositionally biased region" description="Basic and acidic residues" evidence="2">
    <location>
        <begin position="782"/>
        <end position="794"/>
    </location>
</feature>
<dbReference type="Pfam" id="PF13952">
    <property type="entry name" value="DUF4216"/>
    <property type="match status" value="1"/>
</dbReference>
<feature type="coiled-coil region" evidence="1">
    <location>
        <begin position="1037"/>
        <end position="1082"/>
    </location>
</feature>
<dbReference type="AlphaFoldDB" id="A0AAD8J001"/>
<dbReference type="Pfam" id="PF13963">
    <property type="entry name" value="Transpos_assoc"/>
    <property type="match status" value="1"/>
</dbReference>
<keyword evidence="7" id="KW-1185">Reference proteome</keyword>
<dbReference type="InterPro" id="IPR004252">
    <property type="entry name" value="Probable_transposase_24"/>
</dbReference>
<evidence type="ECO:0000259" key="4">
    <source>
        <dbReference type="Pfam" id="PF13960"/>
    </source>
</evidence>
<organism evidence="6 7">
    <name type="scientific">Heracleum sosnowskyi</name>
    <dbReference type="NCBI Taxonomy" id="360622"/>
    <lineage>
        <taxon>Eukaryota</taxon>
        <taxon>Viridiplantae</taxon>
        <taxon>Streptophyta</taxon>
        <taxon>Embryophyta</taxon>
        <taxon>Tracheophyta</taxon>
        <taxon>Spermatophyta</taxon>
        <taxon>Magnoliopsida</taxon>
        <taxon>eudicotyledons</taxon>
        <taxon>Gunneridae</taxon>
        <taxon>Pentapetalae</taxon>
        <taxon>asterids</taxon>
        <taxon>campanulids</taxon>
        <taxon>Apiales</taxon>
        <taxon>Apiaceae</taxon>
        <taxon>Apioideae</taxon>
        <taxon>apioid superclade</taxon>
        <taxon>Tordylieae</taxon>
        <taxon>Tordyliinae</taxon>
        <taxon>Heracleum</taxon>
    </lineage>
</organism>
<feature type="region of interest" description="Disordered" evidence="2">
    <location>
        <begin position="720"/>
        <end position="808"/>
    </location>
</feature>
<evidence type="ECO:0000313" key="6">
    <source>
        <dbReference type="EMBL" id="KAK1395167.1"/>
    </source>
</evidence>
<dbReference type="Pfam" id="PF13960">
    <property type="entry name" value="DUF4218"/>
    <property type="match status" value="1"/>
</dbReference>
<reference evidence="6" key="2">
    <citation type="submission" date="2023-05" db="EMBL/GenBank/DDBJ databases">
        <authorList>
            <person name="Schelkunov M.I."/>
        </authorList>
    </citation>
    <scope>NUCLEOTIDE SEQUENCE</scope>
    <source>
        <strain evidence="6">Hsosn_3</strain>
        <tissue evidence="6">Leaf</tissue>
    </source>
</reference>
<comment type="caution">
    <text evidence="6">The sequence shown here is derived from an EMBL/GenBank/DDBJ whole genome shotgun (WGS) entry which is preliminary data.</text>
</comment>
<dbReference type="InterPro" id="IPR029480">
    <property type="entry name" value="Transpos_assoc"/>
</dbReference>
<sequence length="1089" mass="125196">MAEDRSWMYNRIEKGLVRSEFRDGVLRFVDFALHQPGCTDGAKIKCPCILPKCRNKRYLEVDEVMIHLCRKGFIPHYEVWSSHGERFVHKDTHVGESSNRVDYRGDYIQMVMDAAGPEMFDVEMDEEPNPDAKKFYELLDAASKPLYPGSEKHTQLSFISRILNVKCESKMSNSAFSDVLQLIKEVIPEPNPGVPGNYYQAKKEETDAFTLPKSRKQSWFDNHRKFLPPNHPFRRNRNDFRKNVTVLQRSAPVHRSGEQIKIVLDHLGLKKVTELGHVETNKRVCDNCGWKRRSIFWDLPYWSSLLIRHNLDFMHIEKNCFEQIFNTVCHIKDKTKDTISSREELNDICRRPTLMKDNTTGQYPKASYVLDPQSRRKMFDWLEGLRFPDGWMYPFERYLRNLKSNVKNKNKVEGSIANAFLMEELCYFTTFYFEDQVQTKLRIVARNADEFVSDDDDKDAISLFRQSGRPLGIGKIRYLSDDELRSATLYVLLNCVEVEPFVEKYMSLSRQPQMAEFPKWFKKHVADPVNNVCDKYLIQLSKGPFKRVTTYSGYIVNGYRFHTRIHARDMSTVNSGVCVKGTCYNVDESDYYGLLEDVLQLEYGGFPSKKIFLFSCTWFDPSNRGTTTHPKYKIVEINHKRKYNSYEPFILAAQAHQVTYLSYPSLQRDKADWWVAIKIRARNSVSIMEIDPDTSFQEEAVNDRVDIDADEFEITLGDHMARGRGDYSQRLSSGRGSGSGGRGSVGGTGTVGSGHGGTQHESGGRHGNCSPEYQRRCPTPDSRPHLSLESRPLDTPDSGRGSVGADNFGSVEHTLANVPVNRERAWIAADGKRYSEKDHRRYFAWDEADDAAYYTAWKQHAARMYAVLMNRFHDTYKKKAMKHPALSDAQYQQWCVHWSDPDFQKISSIKRDNKHSEVCGQGTGMSRHLGGSIPVLKHMDNMRKKASGESPNAWEVFQKIKCRNGVPVDEQSKQIKDRMDARIKQLTDEGVAYDINEVFGEVNAKTKKQRVVGLGSAASSFCIAPSGPSGESSGQSTRQVTEEIQQLKENLNIKDEEIRRLKEEQESMKEQFNEKLAEVFRRLDGTNEC</sequence>
<dbReference type="EMBL" id="JAUIZM010000003">
    <property type="protein sequence ID" value="KAK1395167.1"/>
    <property type="molecule type" value="Genomic_DNA"/>
</dbReference>
<dbReference type="Pfam" id="PF03004">
    <property type="entry name" value="Transposase_24"/>
    <property type="match status" value="1"/>
</dbReference>
<evidence type="ECO:0000256" key="2">
    <source>
        <dbReference type="SAM" id="MobiDB-lite"/>
    </source>
</evidence>
<feature type="domain" description="DUF4216" evidence="3">
    <location>
        <begin position="600"/>
        <end position="675"/>
    </location>
</feature>
<proteinExistence type="predicted"/>
<keyword evidence="1" id="KW-0175">Coiled coil</keyword>
<accession>A0AAD8J001</accession>
<dbReference type="PANTHER" id="PTHR48258:SF4">
    <property type="entry name" value="DUF4216 DOMAIN-CONTAINING PROTEIN"/>
    <property type="match status" value="1"/>
</dbReference>
<gene>
    <name evidence="6" type="ORF">POM88_014223</name>
</gene>
<feature type="domain" description="DUF4218" evidence="4">
    <location>
        <begin position="391"/>
        <end position="447"/>
    </location>
</feature>
<reference evidence="6" key="1">
    <citation type="submission" date="2023-02" db="EMBL/GenBank/DDBJ databases">
        <title>Genome of toxic invasive species Heracleum sosnowskyi carries increased number of genes despite the absence of recent whole-genome duplications.</title>
        <authorList>
            <person name="Schelkunov M."/>
            <person name="Shtratnikova V."/>
            <person name="Makarenko M."/>
            <person name="Klepikova A."/>
            <person name="Omelchenko D."/>
            <person name="Novikova G."/>
            <person name="Obukhova E."/>
            <person name="Bogdanov V."/>
            <person name="Penin A."/>
            <person name="Logacheva M."/>
        </authorList>
    </citation>
    <scope>NUCLEOTIDE SEQUENCE</scope>
    <source>
        <strain evidence="6">Hsosn_3</strain>
        <tissue evidence="6">Leaf</tissue>
    </source>
</reference>
<dbReference type="Proteomes" id="UP001237642">
    <property type="component" value="Unassembled WGS sequence"/>
</dbReference>
<evidence type="ECO:0000256" key="1">
    <source>
        <dbReference type="SAM" id="Coils"/>
    </source>
</evidence>
<evidence type="ECO:0000259" key="5">
    <source>
        <dbReference type="Pfam" id="PF13963"/>
    </source>
</evidence>
<name>A0AAD8J001_9APIA</name>
<feature type="domain" description="Transposase-associated" evidence="5">
    <location>
        <begin position="5"/>
        <end position="85"/>
    </location>
</feature>
<evidence type="ECO:0000259" key="3">
    <source>
        <dbReference type="Pfam" id="PF13952"/>
    </source>
</evidence>
<dbReference type="PANTHER" id="PTHR48258">
    <property type="entry name" value="DUF4218 DOMAIN-CONTAINING PROTEIN-RELATED"/>
    <property type="match status" value="1"/>
</dbReference>
<evidence type="ECO:0000313" key="7">
    <source>
        <dbReference type="Proteomes" id="UP001237642"/>
    </source>
</evidence>
<feature type="compositionally biased region" description="Gly residues" evidence="2">
    <location>
        <begin position="735"/>
        <end position="757"/>
    </location>
</feature>
<evidence type="ECO:0008006" key="8">
    <source>
        <dbReference type="Google" id="ProtNLM"/>
    </source>
</evidence>
<dbReference type="InterPro" id="IPR025452">
    <property type="entry name" value="DUF4218"/>
</dbReference>